<keyword evidence="3" id="KW-1185">Reference proteome</keyword>
<dbReference type="EMBL" id="JBFPJR010000010">
    <property type="protein sequence ID" value="MEX0427497.1"/>
    <property type="molecule type" value="Genomic_DNA"/>
</dbReference>
<feature type="transmembrane region" description="Helical" evidence="1">
    <location>
        <begin position="26"/>
        <end position="49"/>
    </location>
</feature>
<sequence length="195" mass="20038">MSDQLTTPTTPPLEAAGSPPSRQVRVAVLQAVATVVLGAVVGVVGGWLVERLWSPAATGMVVDHRWYRGVVSLDPPLVAQNADQRVFAGIGWFVVVTVVGGLVVGLVSALFLARRELVTLVAVTVATVGAGFVTYAVATALAPPDPARAAATARNGTVLSDTLHLGSHWVVLACPAGGLAALAAVFLMLYSRPRG</sequence>
<dbReference type="RefSeq" id="WP_367992934.1">
    <property type="nucleotide sequence ID" value="NZ_JBFPJR010000010.1"/>
</dbReference>
<feature type="transmembrane region" description="Helical" evidence="1">
    <location>
        <begin position="169"/>
        <end position="190"/>
    </location>
</feature>
<evidence type="ECO:0000256" key="1">
    <source>
        <dbReference type="SAM" id="Phobius"/>
    </source>
</evidence>
<keyword evidence="1" id="KW-0472">Membrane</keyword>
<comment type="caution">
    <text evidence="2">The sequence shown here is derived from an EMBL/GenBank/DDBJ whole genome shotgun (WGS) entry which is preliminary data.</text>
</comment>
<dbReference type="Proteomes" id="UP001556631">
    <property type="component" value="Unassembled WGS sequence"/>
</dbReference>
<proteinExistence type="predicted"/>
<organism evidence="2 3">
    <name type="scientific">Nocardioides eburneus</name>
    <dbReference type="NCBI Taxonomy" id="3231482"/>
    <lineage>
        <taxon>Bacteria</taxon>
        <taxon>Bacillati</taxon>
        <taxon>Actinomycetota</taxon>
        <taxon>Actinomycetes</taxon>
        <taxon>Propionibacteriales</taxon>
        <taxon>Nocardioidaceae</taxon>
        <taxon>Nocardioides</taxon>
    </lineage>
</organism>
<feature type="transmembrane region" description="Helical" evidence="1">
    <location>
        <begin position="90"/>
        <end position="112"/>
    </location>
</feature>
<name>A0ABV3SX30_9ACTN</name>
<reference evidence="2 3" key="1">
    <citation type="submission" date="2024-07" db="EMBL/GenBank/DDBJ databases">
        <authorList>
            <person name="Lee S."/>
            <person name="Kang M."/>
        </authorList>
    </citation>
    <scope>NUCLEOTIDE SEQUENCE [LARGE SCALE GENOMIC DNA]</scope>
    <source>
        <strain evidence="2 3">DS6</strain>
    </source>
</reference>
<keyword evidence="1" id="KW-0812">Transmembrane</keyword>
<accession>A0ABV3SX30</accession>
<evidence type="ECO:0000313" key="2">
    <source>
        <dbReference type="EMBL" id="MEX0427497.1"/>
    </source>
</evidence>
<feature type="transmembrane region" description="Helical" evidence="1">
    <location>
        <begin position="117"/>
        <end position="138"/>
    </location>
</feature>
<evidence type="ECO:0008006" key="4">
    <source>
        <dbReference type="Google" id="ProtNLM"/>
    </source>
</evidence>
<keyword evidence="1" id="KW-1133">Transmembrane helix</keyword>
<protein>
    <recommendedName>
        <fullName evidence="4">DUF2567 domain-containing protein</fullName>
    </recommendedName>
</protein>
<gene>
    <name evidence="2" type="ORF">AB3X52_07700</name>
</gene>
<evidence type="ECO:0000313" key="3">
    <source>
        <dbReference type="Proteomes" id="UP001556631"/>
    </source>
</evidence>